<sequence>MTLRLSVIALTALVSTAIVSEAAVATSTLTDKSARRYPQPVRVGDLIGRQVLEPVPAQHVLGRVASVDQNARGGVDIVVRFGGFLGFGTRLIAVPVEAVALLGEHLAVLDFTPEQLREFPTADEAAERALAPDRSIRVGLTKPFH</sequence>
<evidence type="ECO:0000313" key="3">
    <source>
        <dbReference type="EMBL" id="MFC6792223.1"/>
    </source>
</evidence>
<name>A0ABW2BI64_9HYPH</name>
<dbReference type="InterPro" id="IPR011033">
    <property type="entry name" value="PRC_barrel-like_sf"/>
</dbReference>
<feature type="chain" id="PRO_5045033358" description="PRC-barrel domain containing protein" evidence="1">
    <location>
        <begin position="23"/>
        <end position="145"/>
    </location>
</feature>
<dbReference type="EMBL" id="JBHSWN010000001">
    <property type="protein sequence ID" value="MFC6789616.1"/>
    <property type="molecule type" value="Genomic_DNA"/>
</dbReference>
<keyword evidence="1" id="KW-0732">Signal</keyword>
<keyword evidence="4" id="KW-1185">Reference proteome</keyword>
<evidence type="ECO:0008006" key="5">
    <source>
        <dbReference type="Google" id="ProtNLM"/>
    </source>
</evidence>
<evidence type="ECO:0000313" key="2">
    <source>
        <dbReference type="EMBL" id="MFC6789616.1"/>
    </source>
</evidence>
<reference evidence="4" key="2">
    <citation type="journal article" date="2019" name="Int. J. Syst. Evol. Microbiol.">
        <title>The Global Catalogue of Microorganisms (GCM) 10K type strain sequencing project: providing services to taxonomists for standard genome sequencing and annotation.</title>
        <authorList>
            <consortium name="The Broad Institute Genomics Platform"/>
            <consortium name="The Broad Institute Genome Sequencing Center for Infectious Disease"/>
            <person name="Wu L."/>
            <person name="Ma J."/>
        </authorList>
    </citation>
    <scope>NUCLEOTIDE SEQUENCE [LARGE SCALE GENOMIC DNA]</scope>
    <source>
        <strain evidence="4">CCUG 48316</strain>
    </source>
</reference>
<accession>A0ABW2BI64</accession>
<protein>
    <recommendedName>
        <fullName evidence="5">PRC-barrel domain containing protein</fullName>
    </recommendedName>
</protein>
<reference evidence="2" key="3">
    <citation type="submission" date="2024-09" db="EMBL/GenBank/DDBJ databases">
        <authorList>
            <person name="Sun Q."/>
            <person name="Mori K."/>
        </authorList>
    </citation>
    <scope>NUCLEOTIDE SEQUENCE</scope>
    <source>
        <strain evidence="2">NBRC 103627</strain>
    </source>
</reference>
<dbReference type="EMBL" id="JBHSWN010000001">
    <property type="protein sequence ID" value="MFC6792223.1"/>
    <property type="molecule type" value="Genomic_DNA"/>
</dbReference>
<evidence type="ECO:0000256" key="1">
    <source>
        <dbReference type="SAM" id="SignalP"/>
    </source>
</evidence>
<comment type="caution">
    <text evidence="2">The sequence shown here is derived from an EMBL/GenBank/DDBJ whole genome shotgun (WGS) entry which is preliminary data.</text>
</comment>
<dbReference type="SUPFAM" id="SSF50346">
    <property type="entry name" value="PRC-barrel domain"/>
    <property type="match status" value="1"/>
</dbReference>
<feature type="signal peptide" evidence="1">
    <location>
        <begin position="1"/>
        <end position="22"/>
    </location>
</feature>
<proteinExistence type="predicted"/>
<reference evidence="2" key="1">
    <citation type="journal article" date="2014" name="Int. J. Syst. Evol. Microbiol.">
        <title>Complete genome of a new Firmicutes species belonging to the dominant human colonic microbiota ('Ruminococcus bicirculans') reveals two chromosomes and a selective capacity to utilize plant glucans.</title>
        <authorList>
            <consortium name="NISC Comparative Sequencing Program"/>
            <person name="Wegmann U."/>
            <person name="Louis P."/>
            <person name="Goesmann A."/>
            <person name="Henrissat B."/>
            <person name="Duncan S.H."/>
            <person name="Flint H.J."/>
        </authorList>
    </citation>
    <scope>NUCLEOTIDE SEQUENCE</scope>
    <source>
        <strain evidence="2">NBRC 103627</strain>
    </source>
</reference>
<evidence type="ECO:0000313" key="4">
    <source>
        <dbReference type="Proteomes" id="UP001596292"/>
    </source>
</evidence>
<organism evidence="2 4">
    <name type="scientific">Methylobacterium komagatae</name>
    <dbReference type="NCBI Taxonomy" id="374425"/>
    <lineage>
        <taxon>Bacteria</taxon>
        <taxon>Pseudomonadati</taxon>
        <taxon>Pseudomonadota</taxon>
        <taxon>Alphaproteobacteria</taxon>
        <taxon>Hyphomicrobiales</taxon>
        <taxon>Methylobacteriaceae</taxon>
        <taxon>Methylobacterium</taxon>
    </lineage>
</organism>
<dbReference type="Proteomes" id="UP001596292">
    <property type="component" value="Unassembled WGS sequence"/>
</dbReference>
<dbReference type="Gene3D" id="2.30.30.240">
    <property type="entry name" value="PRC-barrel domain"/>
    <property type="match status" value="1"/>
</dbReference>
<gene>
    <name evidence="2" type="ORF">ACFQE0_08300</name>
    <name evidence="3" type="ORF">ACFQE0_23230</name>
</gene>
<dbReference type="RefSeq" id="WP_378968738.1">
    <property type="nucleotide sequence ID" value="NZ_JBHSWN010000001.1"/>
</dbReference>